<evidence type="ECO:0000256" key="1">
    <source>
        <dbReference type="ARBA" id="ARBA00038414"/>
    </source>
</evidence>
<organism evidence="2 3">
    <name type="scientific">Corticimicrobacter populi</name>
    <dbReference type="NCBI Taxonomy" id="2175229"/>
    <lineage>
        <taxon>Bacteria</taxon>
        <taxon>Pseudomonadati</taxon>
        <taxon>Pseudomonadota</taxon>
        <taxon>Betaproteobacteria</taxon>
        <taxon>Burkholderiales</taxon>
        <taxon>Alcaligenaceae</taxon>
        <taxon>Corticimicrobacter</taxon>
    </lineage>
</organism>
<dbReference type="Gene3D" id="3.40.50.12500">
    <property type="match status" value="1"/>
</dbReference>
<dbReference type="Pfam" id="PF01177">
    <property type="entry name" value="Asp_Glu_race"/>
    <property type="match status" value="1"/>
</dbReference>
<sequence length="225" mass="23799">MTAGIYVINPNSLVHVTDSIRDALAHIPALPGIRLECLTLHEGPPGIQTQRDADAVILPLCQKVAELEHDAASFVLACFSDPGLHAVRETTRKPVFGIGEAAMFSACMRGQRIGVIAVGASSIPRHMRYFASMGLQHRVVRERAAGFTVAEVADPARSLQRLIEVGRQLRDEDGADVVVLGCAGMAAMQEPMEDALGIPVVEPCRAAAGMAIGRLLAASPSSESA</sequence>
<gene>
    <name evidence="2" type="ORF">DD235_05350</name>
</gene>
<accession>A0A2V1K2J7</accession>
<dbReference type="RefSeq" id="WP_109061053.1">
    <property type="nucleotide sequence ID" value="NZ_QETA01000002.1"/>
</dbReference>
<dbReference type="Proteomes" id="UP000245212">
    <property type="component" value="Unassembled WGS sequence"/>
</dbReference>
<evidence type="ECO:0000313" key="3">
    <source>
        <dbReference type="Proteomes" id="UP000245212"/>
    </source>
</evidence>
<dbReference type="InterPro" id="IPR053714">
    <property type="entry name" value="Iso_Racemase_Enz_sf"/>
</dbReference>
<keyword evidence="3" id="KW-1185">Reference proteome</keyword>
<name>A0A2V1K2J7_9BURK</name>
<reference evidence="3" key="1">
    <citation type="submission" date="2018-05" db="EMBL/GenBank/DDBJ databases">
        <authorList>
            <person name="Li Y."/>
        </authorList>
    </citation>
    <scope>NUCLEOTIDE SEQUENCE [LARGE SCALE GENOMIC DNA]</scope>
    <source>
        <strain evidence="3">3d-2-2</strain>
    </source>
</reference>
<proteinExistence type="inferred from homology"/>
<dbReference type="InterPro" id="IPR052186">
    <property type="entry name" value="Hydantoin_racemase-like"/>
</dbReference>
<evidence type="ECO:0000313" key="2">
    <source>
        <dbReference type="EMBL" id="PWF23775.1"/>
    </source>
</evidence>
<dbReference type="PANTHER" id="PTHR28047:SF5">
    <property type="entry name" value="PROTEIN DCG1"/>
    <property type="match status" value="1"/>
</dbReference>
<protein>
    <submittedName>
        <fullName evidence="2">Asp/Glu racemase</fullName>
    </submittedName>
</protein>
<dbReference type="PANTHER" id="PTHR28047">
    <property type="entry name" value="PROTEIN DCG1"/>
    <property type="match status" value="1"/>
</dbReference>
<comment type="similarity">
    <text evidence="1">Belongs to the HyuE racemase family.</text>
</comment>
<dbReference type="EMBL" id="QETA01000002">
    <property type="protein sequence ID" value="PWF23775.1"/>
    <property type="molecule type" value="Genomic_DNA"/>
</dbReference>
<comment type="caution">
    <text evidence="2">The sequence shown here is derived from an EMBL/GenBank/DDBJ whole genome shotgun (WGS) entry which is preliminary data.</text>
</comment>
<dbReference type="InterPro" id="IPR015942">
    <property type="entry name" value="Asp/Glu/hydantoin_racemase"/>
</dbReference>
<dbReference type="AlphaFoldDB" id="A0A2V1K2J7"/>
<dbReference type="GO" id="GO:0047661">
    <property type="term" value="F:amino-acid racemase activity"/>
    <property type="evidence" value="ECO:0007669"/>
    <property type="project" value="InterPro"/>
</dbReference>